<reference evidence="2" key="1">
    <citation type="submission" date="2021-01" db="EMBL/GenBank/DDBJ databases">
        <title>Whole genome shotgun sequence of Actinoplanes capillaceus NBRC 16408.</title>
        <authorList>
            <person name="Komaki H."/>
            <person name="Tamura T."/>
        </authorList>
    </citation>
    <scope>NUCLEOTIDE SEQUENCE [LARGE SCALE GENOMIC DNA]</scope>
    <source>
        <strain evidence="2">NBRC 16408</strain>
    </source>
</reference>
<dbReference type="EMBL" id="BOMF01000008">
    <property type="protein sequence ID" value="GID43244.1"/>
    <property type="molecule type" value="Genomic_DNA"/>
</dbReference>
<feature type="transmembrane region" description="Helical" evidence="1">
    <location>
        <begin position="12"/>
        <end position="32"/>
    </location>
</feature>
<keyword evidence="1" id="KW-1133">Transmembrane helix</keyword>
<sequence length="165" mass="18490">MAGRGWHVTRTVLTAVNGTTVIGLLIALSTGARVRRGRHGVLIAENYRLRVPPATCFTVGSVIITKRTAEWLLAEERARLLAHESRHAGQYAVLGPLFWPAYWLACAWSIALTTSYGVRNWFERDAGLADGHYPEDLPLRPWAVRRRWAVRMFGREDGRTTPPGT</sequence>
<comment type="caution">
    <text evidence="2">The sequence shown here is derived from an EMBL/GenBank/DDBJ whole genome shotgun (WGS) entry which is preliminary data.</text>
</comment>
<proteinExistence type="predicted"/>
<organism evidence="2">
    <name type="scientific">Actinoplanes campanulatus</name>
    <dbReference type="NCBI Taxonomy" id="113559"/>
    <lineage>
        <taxon>Bacteria</taxon>
        <taxon>Bacillati</taxon>
        <taxon>Actinomycetota</taxon>
        <taxon>Actinomycetes</taxon>
        <taxon>Micromonosporales</taxon>
        <taxon>Micromonosporaceae</taxon>
        <taxon>Actinoplanes</taxon>
    </lineage>
</organism>
<accession>A0ABQ3W876</accession>
<protein>
    <recommendedName>
        <fullName evidence="3">DUF4157 domain-containing protein</fullName>
    </recommendedName>
</protein>
<name>A0ABQ3W876_9ACTN</name>
<keyword evidence="1" id="KW-0472">Membrane</keyword>
<evidence type="ECO:0000313" key="2">
    <source>
        <dbReference type="EMBL" id="GID43244.1"/>
    </source>
</evidence>
<evidence type="ECO:0008006" key="3">
    <source>
        <dbReference type="Google" id="ProtNLM"/>
    </source>
</evidence>
<gene>
    <name evidence="2" type="ORF">Aca07nite_05190</name>
</gene>
<keyword evidence="1" id="KW-0812">Transmembrane</keyword>
<evidence type="ECO:0000256" key="1">
    <source>
        <dbReference type="SAM" id="Phobius"/>
    </source>
</evidence>